<keyword evidence="1" id="KW-1133">Transmembrane helix</keyword>
<protein>
    <submittedName>
        <fullName evidence="2">Uncharacterized protein</fullName>
    </submittedName>
</protein>
<comment type="caution">
    <text evidence="2">The sequence shown here is derived from an EMBL/GenBank/DDBJ whole genome shotgun (WGS) entry which is preliminary data.</text>
</comment>
<dbReference type="RefSeq" id="WP_224479345.1">
    <property type="nucleotide sequence ID" value="NZ_JAIUJS010000011.1"/>
</dbReference>
<proteinExistence type="predicted"/>
<accession>A0ABS7Y3A5</accession>
<keyword evidence="1" id="KW-0472">Membrane</keyword>
<keyword evidence="3" id="KW-1185">Reference proteome</keyword>
<sequence length="240" mass="28081">MIKFFRRIRQNLLSENRFSKYLFYAIGEIILVMIGILLALQVNNWNQRRQLAGAEQLLLKELLSDLEFSKTEIEGAIEGNNYLLNQYKSISHTIEKDFPYNDSLSNAFSSLAFWSSPYLPKSSFESIKNKDLKIISNPEIRQKLVKFHEYTYVLIAEDYNKMEWNFSQTITLPVLLKNIHVNVDSGNSTPDDFEQLKEDRVFHNYLNQLIVLRQGGLSLFEKALVEIEMLREEITNEIKS</sequence>
<keyword evidence="1" id="KW-0812">Transmembrane</keyword>
<reference evidence="3" key="1">
    <citation type="submission" date="2023-07" db="EMBL/GenBank/DDBJ databases">
        <authorList>
            <person name="Yue Y."/>
        </authorList>
    </citation>
    <scope>NUCLEOTIDE SEQUENCE [LARGE SCALE GENOMIC DNA]</scope>
    <source>
        <strain evidence="3">2Y89</strain>
    </source>
</reference>
<name>A0ABS7Y3A5_9FLAO</name>
<evidence type="ECO:0000313" key="2">
    <source>
        <dbReference type="EMBL" id="MCA0154398.1"/>
    </source>
</evidence>
<evidence type="ECO:0000256" key="1">
    <source>
        <dbReference type="SAM" id="Phobius"/>
    </source>
</evidence>
<gene>
    <name evidence="2" type="ORF">LBV24_14300</name>
</gene>
<feature type="transmembrane region" description="Helical" evidence="1">
    <location>
        <begin position="21"/>
        <end position="40"/>
    </location>
</feature>
<organism evidence="2 3">
    <name type="scientific">Winogradskyella vincentii</name>
    <dbReference type="NCBI Taxonomy" id="2877122"/>
    <lineage>
        <taxon>Bacteria</taxon>
        <taxon>Pseudomonadati</taxon>
        <taxon>Bacteroidota</taxon>
        <taxon>Flavobacteriia</taxon>
        <taxon>Flavobacteriales</taxon>
        <taxon>Flavobacteriaceae</taxon>
        <taxon>Winogradskyella</taxon>
    </lineage>
</organism>
<dbReference type="EMBL" id="JAIUJS010000011">
    <property type="protein sequence ID" value="MCA0154398.1"/>
    <property type="molecule type" value="Genomic_DNA"/>
</dbReference>
<evidence type="ECO:0000313" key="3">
    <source>
        <dbReference type="Proteomes" id="UP001198402"/>
    </source>
</evidence>
<dbReference type="Proteomes" id="UP001198402">
    <property type="component" value="Unassembled WGS sequence"/>
</dbReference>